<accession>A0A2M3ZSQ3</accession>
<dbReference type="EMBL" id="GGFM01010774">
    <property type="protein sequence ID" value="MBW31525.1"/>
    <property type="molecule type" value="Transcribed_RNA"/>
</dbReference>
<evidence type="ECO:0000256" key="1">
    <source>
        <dbReference type="SAM" id="SignalP"/>
    </source>
</evidence>
<proteinExistence type="predicted"/>
<sequence length="66" mass="7847">MLQLELLLLLLLLLELLLHLLLQSLRFDCMFRLLDHLARFLHVNADRYDVIDITTRIGNTLDVTFR</sequence>
<keyword evidence="1" id="KW-0732">Signal</keyword>
<reference evidence="2" key="1">
    <citation type="submission" date="2018-01" db="EMBL/GenBank/DDBJ databases">
        <title>An insight into the sialome of Amazonian anophelines.</title>
        <authorList>
            <person name="Ribeiro J.M."/>
            <person name="Scarpassa V."/>
            <person name="Calvo E."/>
        </authorList>
    </citation>
    <scope>NUCLEOTIDE SEQUENCE</scope>
    <source>
        <tissue evidence="2">Salivary glands</tissue>
    </source>
</reference>
<protein>
    <submittedName>
        <fullName evidence="2">Putative secreted peptide</fullName>
    </submittedName>
</protein>
<evidence type="ECO:0000313" key="2">
    <source>
        <dbReference type="EMBL" id="MBW31525.1"/>
    </source>
</evidence>
<feature type="chain" id="PRO_5014785623" evidence="1">
    <location>
        <begin position="25"/>
        <end position="66"/>
    </location>
</feature>
<organism evidence="2">
    <name type="scientific">Anopheles braziliensis</name>
    <dbReference type="NCBI Taxonomy" id="58242"/>
    <lineage>
        <taxon>Eukaryota</taxon>
        <taxon>Metazoa</taxon>
        <taxon>Ecdysozoa</taxon>
        <taxon>Arthropoda</taxon>
        <taxon>Hexapoda</taxon>
        <taxon>Insecta</taxon>
        <taxon>Pterygota</taxon>
        <taxon>Neoptera</taxon>
        <taxon>Endopterygota</taxon>
        <taxon>Diptera</taxon>
        <taxon>Nematocera</taxon>
        <taxon>Culicoidea</taxon>
        <taxon>Culicidae</taxon>
        <taxon>Anophelinae</taxon>
        <taxon>Anopheles</taxon>
    </lineage>
</organism>
<dbReference type="AlphaFoldDB" id="A0A2M3ZSQ3"/>
<name>A0A2M3ZSQ3_9DIPT</name>
<feature type="signal peptide" evidence="1">
    <location>
        <begin position="1"/>
        <end position="24"/>
    </location>
</feature>